<dbReference type="eggNOG" id="COG1722">
    <property type="taxonomic scope" value="Bacteria"/>
</dbReference>
<reference evidence="8 9" key="2">
    <citation type="journal article" date="2009" name="PLoS ONE">
        <title>The photosynthetic apparatus and its regulation in the aerobic gammaproteobacterium Congregibacter litoralis gen. nov., sp. nov.</title>
        <authorList>
            <person name="Spring S."/>
            <person name="Lunsdorf H."/>
            <person name="Fuchs B.M."/>
            <person name="Tindall B.J."/>
        </authorList>
    </citation>
    <scope>NUCLEOTIDE SEQUENCE [LARGE SCALE GENOMIC DNA]</scope>
    <source>
        <strain evidence="8">KT71</strain>
    </source>
</reference>
<evidence type="ECO:0000313" key="9">
    <source>
        <dbReference type="Proteomes" id="UP000019205"/>
    </source>
</evidence>
<dbReference type="AlphaFoldDB" id="A4A6D6"/>
<feature type="coiled-coil region" evidence="7">
    <location>
        <begin position="36"/>
        <end position="63"/>
    </location>
</feature>
<comment type="similarity">
    <text evidence="1 6">Belongs to the XseB family.</text>
</comment>
<dbReference type="RefSeq" id="WP_008292666.1">
    <property type="nucleotide sequence ID" value="NZ_CM002299.1"/>
</dbReference>
<dbReference type="SUPFAM" id="SSF116842">
    <property type="entry name" value="XseB-like"/>
    <property type="match status" value="1"/>
</dbReference>
<organism evidence="8 9">
    <name type="scientific">Congregibacter litoralis KT71</name>
    <dbReference type="NCBI Taxonomy" id="314285"/>
    <lineage>
        <taxon>Bacteria</taxon>
        <taxon>Pseudomonadati</taxon>
        <taxon>Pseudomonadota</taxon>
        <taxon>Gammaproteobacteria</taxon>
        <taxon>Cellvibrionales</taxon>
        <taxon>Halieaceae</taxon>
        <taxon>Congregibacter</taxon>
    </lineage>
</organism>
<keyword evidence="3 6" id="KW-0540">Nuclease</keyword>
<dbReference type="GO" id="GO:0005829">
    <property type="term" value="C:cytosol"/>
    <property type="evidence" value="ECO:0007669"/>
    <property type="project" value="TreeGrafter"/>
</dbReference>
<evidence type="ECO:0000256" key="5">
    <source>
        <dbReference type="ARBA" id="ARBA00022839"/>
    </source>
</evidence>
<protein>
    <recommendedName>
        <fullName evidence="6">Exodeoxyribonuclease 7 small subunit</fullName>
        <ecNumber evidence="6">3.1.11.6</ecNumber>
    </recommendedName>
    <alternativeName>
        <fullName evidence="6">Exodeoxyribonuclease VII small subunit</fullName>
        <shortName evidence="6">Exonuclease VII small subunit</shortName>
    </alternativeName>
</protein>
<accession>A4A6D6</accession>
<dbReference type="STRING" id="314285.KT71_01360"/>
<dbReference type="EC" id="3.1.11.6" evidence="6"/>
<keyword evidence="9" id="KW-1185">Reference proteome</keyword>
<dbReference type="Proteomes" id="UP000019205">
    <property type="component" value="Chromosome"/>
</dbReference>
<keyword evidence="4 6" id="KW-0378">Hydrolase</keyword>
<evidence type="ECO:0000313" key="8">
    <source>
        <dbReference type="EMBL" id="EAQ98583.1"/>
    </source>
</evidence>
<keyword evidence="7" id="KW-0175">Coiled coil</keyword>
<dbReference type="Gene3D" id="1.10.287.1040">
    <property type="entry name" value="Exonuclease VII, small subunit"/>
    <property type="match status" value="1"/>
</dbReference>
<evidence type="ECO:0000256" key="2">
    <source>
        <dbReference type="ARBA" id="ARBA00022490"/>
    </source>
</evidence>
<dbReference type="GO" id="GO:0008855">
    <property type="term" value="F:exodeoxyribonuclease VII activity"/>
    <property type="evidence" value="ECO:0007669"/>
    <property type="project" value="UniProtKB-UniRule"/>
</dbReference>
<dbReference type="NCBIfam" id="TIGR01280">
    <property type="entry name" value="xseB"/>
    <property type="match status" value="1"/>
</dbReference>
<evidence type="ECO:0000256" key="3">
    <source>
        <dbReference type="ARBA" id="ARBA00022722"/>
    </source>
</evidence>
<gene>
    <name evidence="6" type="primary">xseB</name>
    <name evidence="8" type="ORF">KT71_01360</name>
</gene>
<evidence type="ECO:0000256" key="1">
    <source>
        <dbReference type="ARBA" id="ARBA00009998"/>
    </source>
</evidence>
<dbReference type="PANTHER" id="PTHR34137">
    <property type="entry name" value="EXODEOXYRIBONUCLEASE 7 SMALL SUBUNIT"/>
    <property type="match status" value="1"/>
</dbReference>
<dbReference type="OrthoDB" id="9801128at2"/>
<dbReference type="InterPro" id="IPR037004">
    <property type="entry name" value="Exonuc_VII_ssu_sf"/>
</dbReference>
<dbReference type="Pfam" id="PF02609">
    <property type="entry name" value="Exonuc_VII_S"/>
    <property type="match status" value="1"/>
</dbReference>
<sequence length="75" mass="8282">MTKKKPNFESTVKEVDELVQRLESGDAGLEDSLETYEKGIAAIKAAQQQLVEAEQRVQLLIDKASTEESSEDDAV</sequence>
<dbReference type="HOGENOM" id="CLU_145918_3_3_6"/>
<dbReference type="GO" id="GO:0009318">
    <property type="term" value="C:exodeoxyribonuclease VII complex"/>
    <property type="evidence" value="ECO:0007669"/>
    <property type="project" value="UniProtKB-UniRule"/>
</dbReference>
<reference evidence="8 9" key="1">
    <citation type="journal article" date="2007" name="Proc. Natl. Acad. Sci. U.S.A.">
        <title>Characterization of a marine gammaproteobacterium capable of aerobic anoxygenic photosynthesis.</title>
        <authorList>
            <person name="Fuchs B.M."/>
            <person name="Spring S."/>
            <person name="Teeling H."/>
            <person name="Quast C."/>
            <person name="Wulf J."/>
            <person name="Schattenhofer M."/>
            <person name="Yan S."/>
            <person name="Ferriera S."/>
            <person name="Johnson J."/>
            <person name="Glockner F.O."/>
            <person name="Amann R."/>
        </authorList>
    </citation>
    <scope>NUCLEOTIDE SEQUENCE [LARGE SCALE GENOMIC DNA]</scope>
    <source>
        <strain evidence="8">KT71</strain>
    </source>
</reference>
<dbReference type="InterPro" id="IPR003761">
    <property type="entry name" value="Exonuc_VII_S"/>
</dbReference>
<name>A4A6D6_9GAMM</name>
<dbReference type="HAMAP" id="MF_00337">
    <property type="entry name" value="Exonuc_7_S"/>
    <property type="match status" value="1"/>
</dbReference>
<proteinExistence type="inferred from homology"/>
<comment type="function">
    <text evidence="6">Bidirectionally degrades single-stranded DNA into large acid-insoluble oligonucleotides, which are then degraded further into small acid-soluble oligonucleotides.</text>
</comment>
<comment type="catalytic activity">
    <reaction evidence="6">
        <text>Exonucleolytic cleavage in either 5'- to 3'- or 3'- to 5'-direction to yield nucleoside 5'-phosphates.</text>
        <dbReference type="EC" id="3.1.11.6"/>
    </reaction>
</comment>
<evidence type="ECO:0000256" key="4">
    <source>
        <dbReference type="ARBA" id="ARBA00022801"/>
    </source>
</evidence>
<dbReference type="PIRSF" id="PIRSF006488">
    <property type="entry name" value="Exonuc_VII_S"/>
    <property type="match status" value="1"/>
</dbReference>
<dbReference type="EMBL" id="AAOA02000002">
    <property type="protein sequence ID" value="EAQ98583.1"/>
    <property type="molecule type" value="Genomic_DNA"/>
</dbReference>
<dbReference type="GO" id="GO:0006308">
    <property type="term" value="P:DNA catabolic process"/>
    <property type="evidence" value="ECO:0007669"/>
    <property type="project" value="UniProtKB-UniRule"/>
</dbReference>
<evidence type="ECO:0000256" key="6">
    <source>
        <dbReference type="HAMAP-Rule" id="MF_00337"/>
    </source>
</evidence>
<comment type="subunit">
    <text evidence="6">Heterooligomer composed of large and small subunits.</text>
</comment>
<evidence type="ECO:0000256" key="7">
    <source>
        <dbReference type="SAM" id="Coils"/>
    </source>
</evidence>
<keyword evidence="2 6" id="KW-0963">Cytoplasm</keyword>
<comment type="subcellular location">
    <subcellularLocation>
        <location evidence="6">Cytoplasm</location>
    </subcellularLocation>
</comment>
<comment type="caution">
    <text evidence="8">The sequence shown here is derived from an EMBL/GenBank/DDBJ whole genome shotgun (WGS) entry which is preliminary data.</text>
</comment>
<keyword evidence="5 6" id="KW-0269">Exonuclease</keyword>
<dbReference type="PANTHER" id="PTHR34137:SF1">
    <property type="entry name" value="EXODEOXYRIBONUCLEASE 7 SMALL SUBUNIT"/>
    <property type="match status" value="1"/>
</dbReference>